<feature type="compositionally biased region" description="Polar residues" evidence="2">
    <location>
        <begin position="24"/>
        <end position="33"/>
    </location>
</feature>
<feature type="domain" description="CsbD-like" evidence="3">
    <location>
        <begin position="76"/>
        <end position="123"/>
    </location>
</feature>
<proteinExistence type="inferred from homology"/>
<dbReference type="AlphaFoldDB" id="A0A9P9F0I5"/>
<feature type="region of interest" description="Disordered" evidence="2">
    <location>
        <begin position="96"/>
        <end position="181"/>
    </location>
</feature>
<accession>A0A9P9F0I5</accession>
<dbReference type="EMBL" id="JAGMUU010000007">
    <property type="protein sequence ID" value="KAH7149606.1"/>
    <property type="molecule type" value="Genomic_DNA"/>
</dbReference>
<comment type="similarity">
    <text evidence="1">Belongs to the UPF0337 (CsbD) family.</text>
</comment>
<feature type="compositionally biased region" description="Basic and acidic residues" evidence="2">
    <location>
        <begin position="154"/>
        <end position="181"/>
    </location>
</feature>
<gene>
    <name evidence="4" type="ORF">B0J13DRAFT_551904</name>
</gene>
<reference evidence="4" key="1">
    <citation type="journal article" date="2021" name="Nat. Commun.">
        <title>Genetic determinants of endophytism in the Arabidopsis root mycobiome.</title>
        <authorList>
            <person name="Mesny F."/>
            <person name="Miyauchi S."/>
            <person name="Thiergart T."/>
            <person name="Pickel B."/>
            <person name="Atanasova L."/>
            <person name="Karlsson M."/>
            <person name="Huettel B."/>
            <person name="Barry K.W."/>
            <person name="Haridas S."/>
            <person name="Chen C."/>
            <person name="Bauer D."/>
            <person name="Andreopoulos W."/>
            <person name="Pangilinan J."/>
            <person name="LaButti K."/>
            <person name="Riley R."/>
            <person name="Lipzen A."/>
            <person name="Clum A."/>
            <person name="Drula E."/>
            <person name="Henrissat B."/>
            <person name="Kohler A."/>
            <person name="Grigoriev I.V."/>
            <person name="Martin F.M."/>
            <person name="Hacquard S."/>
        </authorList>
    </citation>
    <scope>NUCLEOTIDE SEQUENCE</scope>
    <source>
        <strain evidence="4">MPI-CAGE-AT-0021</strain>
    </source>
</reference>
<dbReference type="SUPFAM" id="SSF69047">
    <property type="entry name" value="Hypothetical protein YjbJ"/>
    <property type="match status" value="1"/>
</dbReference>
<dbReference type="PANTHER" id="PTHR40460">
    <property type="entry name" value="CHROMOSOME 1, WHOLE GENOME SHOTGUN SEQUENCE"/>
    <property type="match status" value="1"/>
</dbReference>
<feature type="compositionally biased region" description="Basic and acidic residues" evidence="2">
    <location>
        <begin position="35"/>
        <end position="53"/>
    </location>
</feature>
<dbReference type="Proteomes" id="UP000717696">
    <property type="component" value="Unassembled WGS sequence"/>
</dbReference>
<sequence>MSASNDNTSTLKSYVDSATGTLQSALGSVTGSNGDKAEGEARKDKAELEHDASHAAVKVPGGAISTSGVAKDDPKRAEGNYNQVVGSAKESIGGLIGNESLKNTGRQQNLEGQQQQARGQLSDFGSGIGDRVQGTVGGAVAGLTGDKSGQAHYESLHDEGKTKQRGVEAELQKQAEAERKQ</sequence>
<evidence type="ECO:0000313" key="4">
    <source>
        <dbReference type="EMBL" id="KAH7149606.1"/>
    </source>
</evidence>
<comment type="caution">
    <text evidence="4">The sequence shown here is derived from an EMBL/GenBank/DDBJ whole genome shotgun (WGS) entry which is preliminary data.</text>
</comment>
<evidence type="ECO:0000256" key="2">
    <source>
        <dbReference type="SAM" id="MobiDB-lite"/>
    </source>
</evidence>
<dbReference type="InterPro" id="IPR008462">
    <property type="entry name" value="CsbD"/>
</dbReference>
<keyword evidence="5" id="KW-1185">Reference proteome</keyword>
<evidence type="ECO:0000313" key="5">
    <source>
        <dbReference type="Proteomes" id="UP000717696"/>
    </source>
</evidence>
<evidence type="ECO:0000256" key="1">
    <source>
        <dbReference type="ARBA" id="ARBA00009129"/>
    </source>
</evidence>
<name>A0A9P9F0I5_9HYPO</name>
<dbReference type="InterPro" id="IPR036629">
    <property type="entry name" value="YjbJ_sf"/>
</dbReference>
<dbReference type="Pfam" id="PF05532">
    <property type="entry name" value="CsbD"/>
    <property type="match status" value="1"/>
</dbReference>
<dbReference type="OrthoDB" id="5309565at2759"/>
<organism evidence="4 5">
    <name type="scientific">Dactylonectria estremocensis</name>
    <dbReference type="NCBI Taxonomy" id="1079267"/>
    <lineage>
        <taxon>Eukaryota</taxon>
        <taxon>Fungi</taxon>
        <taxon>Dikarya</taxon>
        <taxon>Ascomycota</taxon>
        <taxon>Pezizomycotina</taxon>
        <taxon>Sordariomycetes</taxon>
        <taxon>Hypocreomycetidae</taxon>
        <taxon>Hypocreales</taxon>
        <taxon>Nectriaceae</taxon>
        <taxon>Dactylonectria</taxon>
    </lineage>
</organism>
<dbReference type="PANTHER" id="PTHR40460:SF1">
    <property type="entry name" value="CSBD-LIKE DOMAIN-CONTAINING PROTEIN"/>
    <property type="match status" value="1"/>
</dbReference>
<feature type="region of interest" description="Disordered" evidence="2">
    <location>
        <begin position="24"/>
        <end position="80"/>
    </location>
</feature>
<protein>
    <recommendedName>
        <fullName evidence="3">CsbD-like domain-containing protein</fullName>
    </recommendedName>
</protein>
<evidence type="ECO:0000259" key="3">
    <source>
        <dbReference type="Pfam" id="PF05532"/>
    </source>
</evidence>
<feature type="compositionally biased region" description="Low complexity" evidence="2">
    <location>
        <begin position="105"/>
        <end position="121"/>
    </location>
</feature>